<comment type="caution">
    <text evidence="1">The sequence shown here is derived from an EMBL/GenBank/DDBJ whole genome shotgun (WGS) entry which is preliminary data.</text>
</comment>
<dbReference type="Proteomes" id="UP000297762">
    <property type="component" value="Unassembled WGS sequence"/>
</dbReference>
<gene>
    <name evidence="1" type="ORF">EHQ64_11160</name>
</gene>
<sequence>MHFLVACLPFIAIRNYRGIFLILTLAVSLSCSSLESIKSKPVSPSCPNFGILNLSEVNSEILYTNNLFPLESSLVKIKGDKPPYFYGEDLKHYLNNKWEFIALPDGKVIEKQYATNALDIDDWDKIAYFKHLYFKVCPKENEIPFFSKIKVIKEDEETKAKVVREVKQKGIQSLIGLISKAKTSTELKRYYWILNMILDEKASIYLKKNFPKYSKYADYKITWSDGEDSGYQFKDLFRLCLNKNPHTGAAFDKTGFFIKGGDTAQELEIHMKKKDTGETDIFGPEFFFRINEDYITLTGLKQWNVRNAKAWEPIASEAIRLFSNQVNIGSFDFDFLNKDLIDSLK</sequence>
<dbReference type="OrthoDB" id="9988454at2"/>
<dbReference type="EMBL" id="RQGF01000027">
    <property type="protein sequence ID" value="TGL61168.1"/>
    <property type="molecule type" value="Genomic_DNA"/>
</dbReference>
<organism evidence="1 2">
    <name type="scientific">Leptospira sarikeiensis</name>
    <dbReference type="NCBI Taxonomy" id="2484943"/>
    <lineage>
        <taxon>Bacteria</taxon>
        <taxon>Pseudomonadati</taxon>
        <taxon>Spirochaetota</taxon>
        <taxon>Spirochaetia</taxon>
        <taxon>Leptospirales</taxon>
        <taxon>Leptospiraceae</taxon>
        <taxon>Leptospira</taxon>
    </lineage>
</organism>
<protein>
    <submittedName>
        <fullName evidence="1">Uncharacterized protein</fullName>
    </submittedName>
</protein>
<accession>A0A4R9K8X7</accession>
<dbReference type="RefSeq" id="WP_135649572.1">
    <property type="nucleotide sequence ID" value="NZ_RQGF01000027.1"/>
</dbReference>
<keyword evidence="2" id="KW-1185">Reference proteome</keyword>
<evidence type="ECO:0000313" key="1">
    <source>
        <dbReference type="EMBL" id="TGL61168.1"/>
    </source>
</evidence>
<reference evidence="1" key="1">
    <citation type="journal article" date="2019" name="PLoS Negl. Trop. Dis.">
        <title>Revisiting the worldwide diversity of Leptospira species in the environment.</title>
        <authorList>
            <person name="Vincent A.T."/>
            <person name="Schiettekatte O."/>
            <person name="Bourhy P."/>
            <person name="Veyrier F.J."/>
            <person name="Picardeau M."/>
        </authorList>
    </citation>
    <scope>NUCLEOTIDE SEQUENCE [LARGE SCALE GENOMIC DNA]</scope>
    <source>
        <strain evidence="1">201702455</strain>
    </source>
</reference>
<evidence type="ECO:0000313" key="2">
    <source>
        <dbReference type="Proteomes" id="UP000297762"/>
    </source>
</evidence>
<proteinExistence type="predicted"/>
<name>A0A4R9K8X7_9LEPT</name>
<dbReference type="AlphaFoldDB" id="A0A4R9K8X7"/>